<name>A0AAI9UXG4_9PEZI</name>
<organism evidence="1 2">
    <name type="scientific">Colletotrichum melonis</name>
    <dbReference type="NCBI Taxonomy" id="1209925"/>
    <lineage>
        <taxon>Eukaryota</taxon>
        <taxon>Fungi</taxon>
        <taxon>Dikarya</taxon>
        <taxon>Ascomycota</taxon>
        <taxon>Pezizomycotina</taxon>
        <taxon>Sordariomycetes</taxon>
        <taxon>Hypocreomycetidae</taxon>
        <taxon>Glomerellales</taxon>
        <taxon>Glomerellaceae</taxon>
        <taxon>Colletotrichum</taxon>
        <taxon>Colletotrichum acutatum species complex</taxon>
    </lineage>
</organism>
<dbReference type="Proteomes" id="UP001239795">
    <property type="component" value="Unassembled WGS sequence"/>
</dbReference>
<evidence type="ECO:0000313" key="2">
    <source>
        <dbReference type="Proteomes" id="UP001239795"/>
    </source>
</evidence>
<dbReference type="AlphaFoldDB" id="A0AAI9UXG4"/>
<gene>
    <name evidence="1" type="ORF">CMEL01_12212</name>
</gene>
<reference evidence="1 2" key="1">
    <citation type="submission" date="2016-10" db="EMBL/GenBank/DDBJ databases">
        <title>The genome sequence of Colletotrichum fioriniae PJ7.</title>
        <authorList>
            <person name="Baroncelli R."/>
        </authorList>
    </citation>
    <scope>NUCLEOTIDE SEQUENCE [LARGE SCALE GENOMIC DNA]</scope>
    <source>
        <strain evidence="1">Col 31</strain>
    </source>
</reference>
<evidence type="ECO:0000313" key="1">
    <source>
        <dbReference type="EMBL" id="KAK1464857.1"/>
    </source>
</evidence>
<proteinExistence type="predicted"/>
<dbReference type="EMBL" id="MLGG01000005">
    <property type="protein sequence ID" value="KAK1464857.1"/>
    <property type="molecule type" value="Genomic_DNA"/>
</dbReference>
<keyword evidence="2" id="KW-1185">Reference proteome</keyword>
<accession>A0AAI9UXG4</accession>
<comment type="caution">
    <text evidence="1">The sequence shown here is derived from an EMBL/GenBank/DDBJ whole genome shotgun (WGS) entry which is preliminary data.</text>
</comment>
<protein>
    <submittedName>
        <fullName evidence="1">Uncharacterized protein</fullName>
    </submittedName>
</protein>
<sequence length="204" mass="22526">MIAHHAQQAHPGPITARGYFESTTSKPTLGAMLAATTPRVFRKAMFGGRLGSRRIPWRAAFQGAGRFVFLRLSNVGGVTARISRIGVLEASICYWGSIPDCVGRSHSRPEGDAPSVYSSMHWEGKRAPEGIKGAVWESYARNDCSNGRERWNASRQVSRLSTSGSSRWTLDPLGVFRALLRASRVPSGRPDDFDFKTLLEQLFE</sequence>